<feature type="compositionally biased region" description="Polar residues" evidence="2">
    <location>
        <begin position="126"/>
        <end position="139"/>
    </location>
</feature>
<protein>
    <submittedName>
        <fullName evidence="4">Uncharacterized protein</fullName>
    </submittedName>
</protein>
<dbReference type="EMBL" id="KN848786">
    <property type="protein sequence ID" value="KIR76611.1"/>
    <property type="molecule type" value="Genomic_DNA"/>
</dbReference>
<feature type="coiled-coil region" evidence="1">
    <location>
        <begin position="695"/>
        <end position="729"/>
    </location>
</feature>
<proteinExistence type="predicted"/>
<evidence type="ECO:0000313" key="4">
    <source>
        <dbReference type="EMBL" id="KIR76611.1"/>
    </source>
</evidence>
<feature type="region of interest" description="Disordered" evidence="2">
    <location>
        <begin position="628"/>
        <end position="674"/>
    </location>
</feature>
<keyword evidence="1" id="KW-0175">Coiled coil</keyword>
<feature type="compositionally biased region" description="Basic and acidic residues" evidence="2">
    <location>
        <begin position="183"/>
        <end position="199"/>
    </location>
</feature>
<name>A0ABR5BLT8_9TREE</name>
<accession>A0ABR5BLT8</accession>
<feature type="compositionally biased region" description="Polar residues" evidence="2">
    <location>
        <begin position="165"/>
        <end position="179"/>
    </location>
</feature>
<feature type="region of interest" description="Disordered" evidence="2">
    <location>
        <begin position="309"/>
        <end position="386"/>
    </location>
</feature>
<feature type="region of interest" description="Disordered" evidence="2">
    <location>
        <begin position="478"/>
        <end position="536"/>
    </location>
</feature>
<evidence type="ECO:0000256" key="3">
    <source>
        <dbReference type="SAM" id="SignalP"/>
    </source>
</evidence>
<keyword evidence="3" id="KW-0732">Signal</keyword>
<feature type="region of interest" description="Disordered" evidence="2">
    <location>
        <begin position="594"/>
        <end position="615"/>
    </location>
</feature>
<feature type="signal peptide" evidence="3">
    <location>
        <begin position="1"/>
        <end position="19"/>
    </location>
</feature>
<keyword evidence="5" id="KW-1185">Reference proteome</keyword>
<feature type="compositionally biased region" description="Basic and acidic residues" evidence="2">
    <location>
        <begin position="67"/>
        <end position="125"/>
    </location>
</feature>
<evidence type="ECO:0000313" key="5">
    <source>
        <dbReference type="Proteomes" id="UP000054272"/>
    </source>
</evidence>
<feature type="chain" id="PRO_5046110633" evidence="3">
    <location>
        <begin position="20"/>
        <end position="751"/>
    </location>
</feature>
<feature type="compositionally biased region" description="Polar residues" evidence="2">
    <location>
        <begin position="485"/>
        <end position="500"/>
    </location>
</feature>
<feature type="region of interest" description="Disordered" evidence="2">
    <location>
        <begin position="51"/>
        <end position="199"/>
    </location>
</feature>
<dbReference type="Proteomes" id="UP000054272">
    <property type="component" value="Unassembled WGS sequence"/>
</dbReference>
<evidence type="ECO:0000256" key="1">
    <source>
        <dbReference type="SAM" id="Coils"/>
    </source>
</evidence>
<evidence type="ECO:0000256" key="2">
    <source>
        <dbReference type="SAM" id="MobiDB-lite"/>
    </source>
</evidence>
<gene>
    <name evidence="4" type="ORF">I306_06396</name>
</gene>
<feature type="compositionally biased region" description="Basic and acidic residues" evidence="2">
    <location>
        <begin position="355"/>
        <end position="386"/>
    </location>
</feature>
<feature type="compositionally biased region" description="Basic and acidic residues" evidence="2">
    <location>
        <begin position="323"/>
        <end position="348"/>
    </location>
</feature>
<sequence>MNPASIIIAFLLILNLVKSFNCHLWRKLRERFTTLWNSHNSFTREERAIGAQAHSSINEGTQIKTEAPSKKSKENDSGTRPSSVDKKTARQSAKELAEDKVNRPRDPGQKVRERTKEPTEIDNHGRLSSINEAVNSIQKENPKRSESSLSSEQIRVLTVSEKAQESTATNDQVKNQSSKSRSKGKERAVDERPRDDKAKIVPIQTKMKGKAAPEESSSAHPSIVSTQPKFEENALMSGDYRPLKSALNKPTKKPKQTQNIHHNYLMTMRGFRPTLIPFPHGFYPKPHYPRNTMWWTNIPMASEHIMAAPKAPKEPKDDEVDKEEAKQQMETIGKESVARTDDGKDKMGKPTIESRGSDKASARSRKAEVESKAKKMTEIKTSRTGERTSATSIATINKDSASASVASKIPQDLVARNRQLVKATYVAQTMLCILLYQLYPKLSFLLLVFFVWQYIDSQQSKSLPILNDSRLSDRSTIKSPFASASKPTPSRTGAPSTTGNMAAESEHKVAEKSSKGTFCSPESQKGPENETGAEEKKMAELESLIKKLKSEKDLTRGLKDQLKKAFQAREEIAEDDRTTKKRLMRKLAEVESYLKKHHAQDKVSNGSEEKLSKVKAQREALKTEIANLQETECEAKPQRDERASNKEYLPKPTKTLEESKESGNSAIAGNSDALSAERLKMKDKIKAIELYIIKYRKLDILSDEHKEKVAKAEKQRRQVKEKLKGIERKMANVGSSGLSIEEKETIAKEAL</sequence>
<reference evidence="4 5" key="1">
    <citation type="submission" date="2015-01" db="EMBL/GenBank/DDBJ databases">
        <title>The Genome Sequence of Cryptococcus gattii EJB2.</title>
        <authorList>
            <consortium name="The Broad Institute Genomics Platform"/>
            <person name="Cuomo C."/>
            <person name="Litvintseva A."/>
            <person name="Chen Y."/>
            <person name="Heitman J."/>
            <person name="Sun S."/>
            <person name="Springer D."/>
            <person name="Dromer F."/>
            <person name="Young S."/>
            <person name="Zeng Q."/>
            <person name="Gargeya S."/>
            <person name="Abouelleil A."/>
            <person name="Alvarado L."/>
            <person name="Chapman S.B."/>
            <person name="Gainer-Dewar J."/>
            <person name="Goldberg J."/>
            <person name="Griggs A."/>
            <person name="Gujja S."/>
            <person name="Hansen M."/>
            <person name="Howarth C."/>
            <person name="Imamovic A."/>
            <person name="Larimer J."/>
            <person name="Murphy C."/>
            <person name="Naylor J."/>
            <person name="Pearson M."/>
            <person name="Priest M."/>
            <person name="Roberts A."/>
            <person name="Saif S."/>
            <person name="Shea T."/>
            <person name="Sykes S."/>
            <person name="Wortman J."/>
            <person name="Nusbaum C."/>
            <person name="Birren B."/>
        </authorList>
    </citation>
    <scope>NUCLEOTIDE SEQUENCE [LARGE SCALE GENOMIC DNA]</scope>
    <source>
        <strain evidence="4 5">EJB2</strain>
    </source>
</reference>
<feature type="compositionally biased region" description="Basic and acidic residues" evidence="2">
    <location>
        <begin position="525"/>
        <end position="536"/>
    </location>
</feature>
<organism evidence="4 5">
    <name type="scientific">Cryptococcus gattii EJB2</name>
    <dbReference type="NCBI Taxonomy" id="1296103"/>
    <lineage>
        <taxon>Eukaryota</taxon>
        <taxon>Fungi</taxon>
        <taxon>Dikarya</taxon>
        <taxon>Basidiomycota</taxon>
        <taxon>Agaricomycotina</taxon>
        <taxon>Tremellomycetes</taxon>
        <taxon>Tremellales</taxon>
        <taxon>Cryptococcaceae</taxon>
        <taxon>Cryptococcus</taxon>
        <taxon>Cryptococcus gattii species complex</taxon>
    </lineage>
</organism>
<feature type="compositionally biased region" description="Polar residues" evidence="2">
    <location>
        <begin position="53"/>
        <end position="64"/>
    </location>
</feature>
<feature type="compositionally biased region" description="Basic and acidic residues" evidence="2">
    <location>
        <begin position="633"/>
        <end position="661"/>
    </location>
</feature>
<feature type="compositionally biased region" description="Basic and acidic residues" evidence="2">
    <location>
        <begin position="504"/>
        <end position="514"/>
    </location>
</feature>